<dbReference type="KEGG" id="tpep:A0127_01885"/>
<dbReference type="SUPFAM" id="SSF117856">
    <property type="entry name" value="AF0104/ALDC/Ptd012-like"/>
    <property type="match status" value="1"/>
</dbReference>
<organism evidence="2 3">
    <name type="scientific">Thermococcus peptonophilus</name>
    <dbReference type="NCBI Taxonomy" id="53952"/>
    <lineage>
        <taxon>Archaea</taxon>
        <taxon>Methanobacteriati</taxon>
        <taxon>Methanobacteriota</taxon>
        <taxon>Thermococci</taxon>
        <taxon>Thermococcales</taxon>
        <taxon>Thermococcaceae</taxon>
        <taxon>Thermococcus</taxon>
    </lineage>
</organism>
<dbReference type="GO" id="GO:0003677">
    <property type="term" value="F:DNA binding"/>
    <property type="evidence" value="ECO:0007669"/>
    <property type="project" value="UniProtKB-KW"/>
</dbReference>
<dbReference type="InterPro" id="IPR005175">
    <property type="entry name" value="PPC_dom"/>
</dbReference>
<keyword evidence="3" id="KW-1185">Reference proteome</keyword>
<dbReference type="AlphaFoldDB" id="A0A142CTA5"/>
<protein>
    <submittedName>
        <fullName evidence="2">DNA-binding protein</fullName>
    </submittedName>
</protein>
<evidence type="ECO:0000313" key="2">
    <source>
        <dbReference type="EMBL" id="AMQ18007.1"/>
    </source>
</evidence>
<feature type="domain" description="PPC" evidence="1">
    <location>
        <begin position="3"/>
        <end position="138"/>
    </location>
</feature>
<dbReference type="PROSITE" id="PS51742">
    <property type="entry name" value="PPC"/>
    <property type="match status" value="1"/>
</dbReference>
<dbReference type="Pfam" id="PF03479">
    <property type="entry name" value="PCC"/>
    <property type="match status" value="1"/>
</dbReference>
<dbReference type="GeneID" id="27139257"/>
<dbReference type="PANTHER" id="PTHR34988:SF1">
    <property type="entry name" value="DNA-BINDING PROTEIN"/>
    <property type="match status" value="1"/>
</dbReference>
<keyword evidence="2" id="KW-0238">DNA-binding</keyword>
<sequence>MKFKPGRIFLFRVPEGEDLLEAINRFAESRGINAGVVMGIGSLRNPVVGYYSEEEKKYRSIKLSGTFELLSLNGNISLKEGKSFAHLHVTLGDEEGRVFGGHLIRGDVFVAEVYIGELIGEPLERKDMGNNLWLWEAER</sequence>
<dbReference type="Gene3D" id="3.30.1330.80">
    <property type="entry name" value="Hypothetical protein, similar to alpha- acetolactate decarboxylase, domain 2"/>
    <property type="match status" value="1"/>
</dbReference>
<dbReference type="PANTHER" id="PTHR34988">
    <property type="entry name" value="PROTEIN, PUTATIVE-RELATED"/>
    <property type="match status" value="1"/>
</dbReference>
<dbReference type="RefSeq" id="WP_062387266.1">
    <property type="nucleotide sequence ID" value="NZ_CP014750.1"/>
</dbReference>
<dbReference type="InterPro" id="IPR025707">
    <property type="entry name" value="DNA_bp_PD1"/>
</dbReference>
<name>A0A142CTA5_9EURY</name>
<dbReference type="EMBL" id="CP014750">
    <property type="protein sequence ID" value="AMQ18007.1"/>
    <property type="molecule type" value="Genomic_DNA"/>
</dbReference>
<gene>
    <name evidence="2" type="ORF">A0127_01885</name>
</gene>
<dbReference type="CDD" id="cd11378">
    <property type="entry name" value="DUF296"/>
    <property type="match status" value="1"/>
</dbReference>
<reference evidence="3" key="1">
    <citation type="submission" date="2016-03" db="EMBL/GenBank/DDBJ databases">
        <authorList>
            <person name="Oger P.M."/>
        </authorList>
    </citation>
    <scope>NUCLEOTIDE SEQUENCE [LARGE SCALE GENOMIC DNA]</scope>
    <source>
        <strain evidence="3">OG-1</strain>
    </source>
</reference>
<evidence type="ECO:0000259" key="1">
    <source>
        <dbReference type="PROSITE" id="PS51742"/>
    </source>
</evidence>
<proteinExistence type="predicted"/>
<accession>A0A142CTA5</accession>
<dbReference type="Proteomes" id="UP000073604">
    <property type="component" value="Chromosome"/>
</dbReference>
<dbReference type="PIRSF" id="PIRSF016702">
    <property type="entry name" value="DNA_bp_PD1"/>
    <property type="match status" value="1"/>
</dbReference>
<evidence type="ECO:0000313" key="3">
    <source>
        <dbReference type="Proteomes" id="UP000073604"/>
    </source>
</evidence>
<dbReference type="OrthoDB" id="371648at2157"/>